<evidence type="ECO:0000313" key="2">
    <source>
        <dbReference type="EMBL" id="PWW74996.1"/>
    </source>
</evidence>
<name>A0A317SNI5_9PEZI</name>
<keyword evidence="3" id="KW-1185">Reference proteome</keyword>
<organism evidence="2 3">
    <name type="scientific">Tuber magnatum</name>
    <name type="common">white Piedmont truffle</name>
    <dbReference type="NCBI Taxonomy" id="42249"/>
    <lineage>
        <taxon>Eukaryota</taxon>
        <taxon>Fungi</taxon>
        <taxon>Dikarya</taxon>
        <taxon>Ascomycota</taxon>
        <taxon>Pezizomycotina</taxon>
        <taxon>Pezizomycetes</taxon>
        <taxon>Pezizales</taxon>
        <taxon>Tuberaceae</taxon>
        <taxon>Tuber</taxon>
    </lineage>
</organism>
<dbReference type="AlphaFoldDB" id="A0A317SNI5"/>
<reference evidence="2 3" key="1">
    <citation type="submission" date="2018-03" db="EMBL/GenBank/DDBJ databases">
        <title>Genomes of Pezizomycetes fungi and the evolution of truffles.</title>
        <authorList>
            <person name="Murat C."/>
            <person name="Payen T."/>
            <person name="Noel B."/>
            <person name="Kuo A."/>
            <person name="Martin F.M."/>
        </authorList>
    </citation>
    <scope>NUCLEOTIDE SEQUENCE [LARGE SCALE GENOMIC DNA]</scope>
    <source>
        <strain evidence="2">091103-1</strain>
    </source>
</reference>
<gene>
    <name evidence="2" type="ORF">C7212DRAFT_325828</name>
</gene>
<evidence type="ECO:0000313" key="3">
    <source>
        <dbReference type="Proteomes" id="UP000246991"/>
    </source>
</evidence>
<feature type="non-terminal residue" evidence="2">
    <location>
        <position position="64"/>
    </location>
</feature>
<comment type="caution">
    <text evidence="2">The sequence shown here is derived from an EMBL/GenBank/DDBJ whole genome shotgun (WGS) entry which is preliminary data.</text>
</comment>
<dbReference type="Proteomes" id="UP000246991">
    <property type="component" value="Unassembled WGS sequence"/>
</dbReference>
<sequence length="64" mass="7074">MSGRPTSLQLRRPPKPIERNPGPGPTHGYGQSVRGLTQPIRRPFQPLLQHARAHPGDPVHALSR</sequence>
<dbReference type="EMBL" id="PYWC01000053">
    <property type="protein sequence ID" value="PWW74996.1"/>
    <property type="molecule type" value="Genomic_DNA"/>
</dbReference>
<feature type="region of interest" description="Disordered" evidence="1">
    <location>
        <begin position="1"/>
        <end position="64"/>
    </location>
</feature>
<proteinExistence type="predicted"/>
<accession>A0A317SNI5</accession>
<evidence type="ECO:0000256" key="1">
    <source>
        <dbReference type="SAM" id="MobiDB-lite"/>
    </source>
</evidence>
<protein>
    <submittedName>
        <fullName evidence="2">Uncharacterized protein</fullName>
    </submittedName>
</protein>